<sequence length="165" mass="18884">MVEKVARINEEQAKNLIEKVKDTMDNVEKFQSSLNKNPTKPQKINTSEALLNAVSNKRKEKKNYDDDLWLNEDDKKMKEKASGLIEKIYEEIGKSGLKLEKEIDSNLSNSILEILKKHGKGNEGEMTKDEIEQIFKLFEGMGFDEKQKNGLGSIKKIFDGYLDNA</sequence>
<organism evidence="1 2">
    <name type="scientific">Meloidogyne javanica</name>
    <name type="common">Root-knot nematode worm</name>
    <dbReference type="NCBI Taxonomy" id="6303"/>
    <lineage>
        <taxon>Eukaryota</taxon>
        <taxon>Metazoa</taxon>
        <taxon>Ecdysozoa</taxon>
        <taxon>Nematoda</taxon>
        <taxon>Chromadorea</taxon>
        <taxon>Rhabditida</taxon>
        <taxon>Tylenchina</taxon>
        <taxon>Tylenchomorpha</taxon>
        <taxon>Tylenchoidea</taxon>
        <taxon>Meloidogynidae</taxon>
        <taxon>Meloidogyninae</taxon>
        <taxon>Meloidogyne</taxon>
        <taxon>Meloidogyne incognita group</taxon>
    </lineage>
</organism>
<dbReference type="AlphaFoldDB" id="A0A915N3A0"/>
<protein>
    <submittedName>
        <fullName evidence="2">EF-hand domain-containing protein</fullName>
    </submittedName>
</protein>
<evidence type="ECO:0000313" key="1">
    <source>
        <dbReference type="Proteomes" id="UP000887561"/>
    </source>
</evidence>
<dbReference type="Proteomes" id="UP000887561">
    <property type="component" value="Unplaced"/>
</dbReference>
<proteinExistence type="predicted"/>
<evidence type="ECO:0000313" key="2">
    <source>
        <dbReference type="WBParaSite" id="scaffold7663_cov173.g12284"/>
    </source>
</evidence>
<accession>A0A915N3A0</accession>
<name>A0A915N3A0_MELJA</name>
<keyword evidence="1" id="KW-1185">Reference proteome</keyword>
<dbReference type="WBParaSite" id="scaffold7663_cov173.g12284">
    <property type="protein sequence ID" value="scaffold7663_cov173.g12284"/>
    <property type="gene ID" value="scaffold7663_cov173.g12284"/>
</dbReference>
<reference evidence="2" key="1">
    <citation type="submission" date="2022-11" db="UniProtKB">
        <authorList>
            <consortium name="WormBaseParasite"/>
        </authorList>
    </citation>
    <scope>IDENTIFICATION</scope>
</reference>